<dbReference type="Proteomes" id="UP000274756">
    <property type="component" value="Unassembled WGS sequence"/>
</dbReference>
<evidence type="ECO:0000313" key="15">
    <source>
        <dbReference type="Proteomes" id="UP000038040"/>
    </source>
</evidence>
<dbReference type="PANTHER" id="PTHR45758">
    <property type="entry name" value="MITOFERRIN-1-RELATED"/>
    <property type="match status" value="1"/>
</dbReference>
<evidence type="ECO:0000256" key="11">
    <source>
        <dbReference type="ARBA" id="ARBA00023136"/>
    </source>
</evidence>
<evidence type="ECO:0000256" key="2">
    <source>
        <dbReference type="ARBA" id="ARBA00006375"/>
    </source>
</evidence>
<dbReference type="SUPFAM" id="SSF103506">
    <property type="entry name" value="Mitochondrial carrier"/>
    <property type="match status" value="2"/>
</dbReference>
<dbReference type="GO" id="GO:0048250">
    <property type="term" value="P:iron import into the mitochondrion"/>
    <property type="evidence" value="ECO:0007669"/>
    <property type="project" value="TreeGrafter"/>
</dbReference>
<dbReference type="Pfam" id="PF00153">
    <property type="entry name" value="Mito_carr"/>
    <property type="match status" value="3"/>
</dbReference>
<dbReference type="PROSITE" id="PS50920">
    <property type="entry name" value="SOLCAR"/>
    <property type="match status" value="2"/>
</dbReference>
<evidence type="ECO:0000256" key="8">
    <source>
        <dbReference type="ARBA" id="ARBA00023004"/>
    </source>
</evidence>
<evidence type="ECO:0000256" key="7">
    <source>
        <dbReference type="ARBA" id="ARBA00022989"/>
    </source>
</evidence>
<accession>A0A0N4U5F4</accession>
<dbReference type="PANTHER" id="PTHR45758:SF20">
    <property type="entry name" value="MITOFERRIN-2"/>
    <property type="match status" value="1"/>
</dbReference>
<dbReference type="WBParaSite" id="DME_0000207401-mRNA-1">
    <property type="protein sequence ID" value="DME_0000207401-mRNA-1"/>
    <property type="gene ID" value="DME_0000207401"/>
</dbReference>
<keyword evidence="8" id="KW-0408">Iron</keyword>
<reference evidence="14 16" key="2">
    <citation type="submission" date="2018-11" db="EMBL/GenBank/DDBJ databases">
        <authorList>
            <consortium name="Pathogen Informatics"/>
        </authorList>
    </citation>
    <scope>NUCLEOTIDE SEQUENCE [LARGE SCALE GENOMIC DNA]</scope>
</reference>
<keyword evidence="4" id="KW-0410">Iron transport</keyword>
<evidence type="ECO:0000256" key="6">
    <source>
        <dbReference type="ARBA" id="ARBA00022792"/>
    </source>
</evidence>
<evidence type="ECO:0000256" key="4">
    <source>
        <dbReference type="ARBA" id="ARBA00022496"/>
    </source>
</evidence>
<sequence length="331" mass="36668">MLEPNDYEKLNTNSAMVHTIAGAFAGLTEHCVMYPFDSVKTRLQSLCPCPETKCPMLEPNDYEKLNTNSAMVHTIAGAFAGLTEHCVMYPFDSVKTRLQSLCPCPETKCPSVIHGLASIMKREGWWRPLRGVTAVAWGSVPAHAAYFATYEKSKKLFLSSNKVCNTAAYGFSGVLATIVHDAFMNPFELLMNVPFHTVHFVTYDSLQQFFNPNHHYNPISHMISGGIAGGLAAALTTPLDCIKTVLNTQQSPEILCDHRLLLKNTPETCGGIMNSIKLIGKMRGTTGFFRGLQARVVFQIPSTALSWSIYELFKYLLLLNGVEHNNLIVQN</sequence>
<keyword evidence="11 12" id="KW-0472">Membrane</keyword>
<evidence type="ECO:0000256" key="9">
    <source>
        <dbReference type="ARBA" id="ARBA00023065"/>
    </source>
</evidence>
<keyword evidence="10" id="KW-0496">Mitochondrion</keyword>
<gene>
    <name evidence="14" type="ORF">DME_LOCUS6434</name>
</gene>
<comment type="subcellular location">
    <subcellularLocation>
        <location evidence="1">Mitochondrion inner membrane</location>
        <topology evidence="1">Multi-pass membrane protein</topology>
    </subcellularLocation>
</comment>
<feature type="repeat" description="Solcar" evidence="12">
    <location>
        <begin position="68"/>
        <end position="156"/>
    </location>
</feature>
<dbReference type="EMBL" id="UYYG01001155">
    <property type="protein sequence ID" value="VDN56461.1"/>
    <property type="molecule type" value="Genomic_DNA"/>
</dbReference>
<comment type="similarity">
    <text evidence="2 13">Belongs to the mitochondrial carrier (TC 2.A.29) family.</text>
</comment>
<evidence type="ECO:0000256" key="5">
    <source>
        <dbReference type="ARBA" id="ARBA00022692"/>
    </source>
</evidence>
<keyword evidence="3 13" id="KW-0813">Transport</keyword>
<evidence type="ECO:0000313" key="16">
    <source>
        <dbReference type="Proteomes" id="UP000274756"/>
    </source>
</evidence>
<organism evidence="15 17">
    <name type="scientific">Dracunculus medinensis</name>
    <name type="common">Guinea worm</name>
    <dbReference type="NCBI Taxonomy" id="318479"/>
    <lineage>
        <taxon>Eukaryota</taxon>
        <taxon>Metazoa</taxon>
        <taxon>Ecdysozoa</taxon>
        <taxon>Nematoda</taxon>
        <taxon>Chromadorea</taxon>
        <taxon>Rhabditida</taxon>
        <taxon>Spirurina</taxon>
        <taxon>Dracunculoidea</taxon>
        <taxon>Dracunculidae</taxon>
        <taxon>Dracunculus</taxon>
    </lineage>
</organism>
<dbReference type="InterPro" id="IPR018108">
    <property type="entry name" value="MCP_transmembrane"/>
</dbReference>
<reference evidence="17" key="1">
    <citation type="submission" date="2017-02" db="UniProtKB">
        <authorList>
            <consortium name="WormBaseParasite"/>
        </authorList>
    </citation>
    <scope>IDENTIFICATION</scope>
</reference>
<name>A0A0N4U5F4_DRAME</name>
<evidence type="ECO:0000256" key="12">
    <source>
        <dbReference type="PROSITE-ProRule" id="PRU00282"/>
    </source>
</evidence>
<dbReference type="InterPro" id="IPR023395">
    <property type="entry name" value="MCP_dom_sf"/>
</dbReference>
<evidence type="ECO:0000313" key="17">
    <source>
        <dbReference type="WBParaSite" id="DME_0000207401-mRNA-1"/>
    </source>
</evidence>
<evidence type="ECO:0000256" key="1">
    <source>
        <dbReference type="ARBA" id="ARBA00004448"/>
    </source>
</evidence>
<dbReference type="Proteomes" id="UP000038040">
    <property type="component" value="Unplaced"/>
</dbReference>
<evidence type="ECO:0000256" key="10">
    <source>
        <dbReference type="ARBA" id="ARBA00023128"/>
    </source>
</evidence>
<keyword evidence="9" id="KW-0406">Ion transport</keyword>
<keyword evidence="5 12" id="KW-0812">Transmembrane</keyword>
<dbReference type="OrthoDB" id="43906at2759"/>
<dbReference type="GO" id="GO:0005743">
    <property type="term" value="C:mitochondrial inner membrane"/>
    <property type="evidence" value="ECO:0007669"/>
    <property type="project" value="UniProtKB-SubCell"/>
</dbReference>
<dbReference type="AlphaFoldDB" id="A0A0N4U5F4"/>
<feature type="repeat" description="Solcar" evidence="12">
    <location>
        <begin position="216"/>
        <end position="316"/>
    </location>
</feature>
<protein>
    <submittedName>
        <fullName evidence="17">Mitochondrial carrier protein</fullName>
    </submittedName>
</protein>
<keyword evidence="16" id="KW-1185">Reference proteome</keyword>
<dbReference type="STRING" id="318479.A0A0N4U5F4"/>
<evidence type="ECO:0000256" key="13">
    <source>
        <dbReference type="RuleBase" id="RU000488"/>
    </source>
</evidence>
<evidence type="ECO:0000313" key="14">
    <source>
        <dbReference type="EMBL" id="VDN56461.1"/>
    </source>
</evidence>
<keyword evidence="7" id="KW-1133">Transmembrane helix</keyword>
<dbReference type="GO" id="GO:0015093">
    <property type="term" value="F:ferrous iron transmembrane transporter activity"/>
    <property type="evidence" value="ECO:0007669"/>
    <property type="project" value="TreeGrafter"/>
</dbReference>
<evidence type="ECO:0000256" key="3">
    <source>
        <dbReference type="ARBA" id="ARBA00022448"/>
    </source>
</evidence>
<dbReference type="Gene3D" id="1.50.40.10">
    <property type="entry name" value="Mitochondrial carrier domain"/>
    <property type="match status" value="3"/>
</dbReference>
<proteinExistence type="inferred from homology"/>
<keyword evidence="6" id="KW-0999">Mitochondrion inner membrane</keyword>